<dbReference type="RefSeq" id="WP_105051659.1">
    <property type="nucleotide sequence ID" value="NZ_BMYG01000003.1"/>
</dbReference>
<proteinExistence type="predicted"/>
<dbReference type="Proteomes" id="UP000239007">
    <property type="component" value="Unassembled WGS sequence"/>
</dbReference>
<evidence type="ECO:0000313" key="1">
    <source>
        <dbReference type="EMBL" id="PQJ53181.1"/>
    </source>
</evidence>
<dbReference type="InterPro" id="IPR019231">
    <property type="entry name" value="DUF2170"/>
</dbReference>
<reference evidence="1 2" key="1">
    <citation type="submission" date="2016-12" db="EMBL/GenBank/DDBJ databases">
        <title>Diversity of luminous bacteria.</title>
        <authorList>
            <person name="Yoshizawa S."/>
            <person name="Kogure K."/>
        </authorList>
    </citation>
    <scope>NUCLEOTIDE SEQUENCE [LARGE SCALE GENOMIC DNA]</scope>
    <source>
        <strain evidence="1 2">SA4-48</strain>
    </source>
</reference>
<dbReference type="OrthoDB" id="7677665at2"/>
<dbReference type="AlphaFoldDB" id="A0A2S7UV84"/>
<gene>
    <name evidence="1" type="ORF">BTO11_05545</name>
</gene>
<accession>A0A2S7UV84</accession>
<name>A0A2S7UV84_9GAMM</name>
<comment type="caution">
    <text evidence="1">The sequence shown here is derived from an EMBL/GenBank/DDBJ whole genome shotgun (WGS) entry which is preliminary data.</text>
</comment>
<protein>
    <submittedName>
        <fullName evidence="1">Cytoplasmic protein</fullName>
    </submittedName>
</protein>
<keyword evidence="2" id="KW-1185">Reference proteome</keyword>
<dbReference type="Pfam" id="PF09938">
    <property type="entry name" value="DUF2170"/>
    <property type="match status" value="1"/>
</dbReference>
<organism evidence="1 2">
    <name type="scientific">Psychrosphaera saromensis</name>
    <dbReference type="NCBI Taxonomy" id="716813"/>
    <lineage>
        <taxon>Bacteria</taxon>
        <taxon>Pseudomonadati</taxon>
        <taxon>Pseudomonadota</taxon>
        <taxon>Gammaproteobacteria</taxon>
        <taxon>Alteromonadales</taxon>
        <taxon>Pseudoalteromonadaceae</taxon>
        <taxon>Psychrosphaera</taxon>
    </lineage>
</organism>
<evidence type="ECO:0000313" key="2">
    <source>
        <dbReference type="Proteomes" id="UP000239007"/>
    </source>
</evidence>
<sequence>MTWSNTSLKTLAESQPDWVVEAEGDCLSISNDEGIDAFVYVGSQQIIVETALFPASDVTDKAALNDLILHSHHLLPLTAICINKIGDQDYYVAFGALSVDSKDSVVVEEIETLFVNTSEFLDLYNEFLTQEKTA</sequence>
<dbReference type="EMBL" id="MSCH01000003">
    <property type="protein sequence ID" value="PQJ53181.1"/>
    <property type="molecule type" value="Genomic_DNA"/>
</dbReference>